<evidence type="ECO:0008006" key="4">
    <source>
        <dbReference type="Google" id="ProtNLM"/>
    </source>
</evidence>
<dbReference type="eggNOG" id="ENOG502SUB1">
    <property type="taxonomic scope" value="Eukaryota"/>
</dbReference>
<accession>S3D8E0</accession>
<dbReference type="GeneID" id="19468434"/>
<sequence>MILTTIFSHLAVLALLPYITALAVSGSNSLPYAVTPWTFKGEIDGSIAAYQTLHPEFNLTAYFEAPNIAHLPSLSPRNKANILCCADAGNELANPHLNWTPANPWEIDSGAQYLQTIDLCHTGPRQCNRISCSYKAAIFLCNDNDYDISPKCAYIASYALDLFNSCRYVKDTILGVCGQEFDTDNYNVVVRAAKC</sequence>
<dbReference type="PANTHER" id="PTHR35605">
    <property type="entry name" value="ECP2 EFFECTOR PROTEIN DOMAIN-CONTAINING PROTEIN-RELATED"/>
    <property type="match status" value="1"/>
</dbReference>
<evidence type="ECO:0000313" key="3">
    <source>
        <dbReference type="Proteomes" id="UP000016922"/>
    </source>
</evidence>
<protein>
    <recommendedName>
        <fullName evidence="4">Secreted protein</fullName>
    </recommendedName>
</protein>
<dbReference type="PANTHER" id="PTHR35605:SF1">
    <property type="entry name" value="ECP2 EFFECTOR PROTEIN DOMAIN-CONTAINING PROTEIN-RELATED"/>
    <property type="match status" value="1"/>
</dbReference>
<dbReference type="KEGG" id="glz:GLAREA_09386"/>
<dbReference type="RefSeq" id="XP_008084174.1">
    <property type="nucleotide sequence ID" value="XM_008085983.1"/>
</dbReference>
<dbReference type="Proteomes" id="UP000016922">
    <property type="component" value="Unassembled WGS sequence"/>
</dbReference>
<evidence type="ECO:0000256" key="1">
    <source>
        <dbReference type="SAM" id="SignalP"/>
    </source>
</evidence>
<feature type="chain" id="PRO_5004507926" description="Secreted protein" evidence="1">
    <location>
        <begin position="22"/>
        <end position="195"/>
    </location>
</feature>
<proteinExistence type="predicted"/>
<keyword evidence="1" id="KW-0732">Signal</keyword>
<dbReference type="HOGENOM" id="CLU_089018_2_2_1"/>
<dbReference type="STRING" id="1116229.S3D8E0"/>
<organism evidence="2 3">
    <name type="scientific">Glarea lozoyensis (strain ATCC 20868 / MF5171)</name>
    <dbReference type="NCBI Taxonomy" id="1116229"/>
    <lineage>
        <taxon>Eukaryota</taxon>
        <taxon>Fungi</taxon>
        <taxon>Dikarya</taxon>
        <taxon>Ascomycota</taxon>
        <taxon>Pezizomycotina</taxon>
        <taxon>Leotiomycetes</taxon>
        <taxon>Helotiales</taxon>
        <taxon>Helotiaceae</taxon>
        <taxon>Glarea</taxon>
    </lineage>
</organism>
<name>S3D8E0_GLAL2</name>
<dbReference type="EMBL" id="KE145368">
    <property type="protein sequence ID" value="EPE28266.1"/>
    <property type="molecule type" value="Genomic_DNA"/>
</dbReference>
<dbReference type="OrthoDB" id="3552888at2759"/>
<gene>
    <name evidence="2" type="ORF">GLAREA_09386</name>
</gene>
<feature type="signal peptide" evidence="1">
    <location>
        <begin position="1"/>
        <end position="21"/>
    </location>
</feature>
<dbReference type="AlphaFoldDB" id="S3D8E0"/>
<evidence type="ECO:0000313" key="2">
    <source>
        <dbReference type="EMBL" id="EPE28266.1"/>
    </source>
</evidence>
<reference evidence="2 3" key="1">
    <citation type="journal article" date="2013" name="BMC Genomics">
        <title>Genomics-driven discovery of the pneumocandin biosynthetic gene cluster in the fungus Glarea lozoyensis.</title>
        <authorList>
            <person name="Chen L."/>
            <person name="Yue Q."/>
            <person name="Zhang X."/>
            <person name="Xiang M."/>
            <person name="Wang C."/>
            <person name="Li S."/>
            <person name="Che Y."/>
            <person name="Ortiz-Lopez F.J."/>
            <person name="Bills G.F."/>
            <person name="Liu X."/>
            <person name="An Z."/>
        </authorList>
    </citation>
    <scope>NUCLEOTIDE SEQUENCE [LARGE SCALE GENOMIC DNA]</scope>
    <source>
        <strain evidence="3">ATCC 20868 / MF5171</strain>
    </source>
</reference>
<keyword evidence="3" id="KW-1185">Reference proteome</keyword>